<evidence type="ECO:0000256" key="4">
    <source>
        <dbReference type="PROSITE-ProRule" id="PRU00433"/>
    </source>
</evidence>
<dbReference type="InterPro" id="IPR036909">
    <property type="entry name" value="Cyt_c-like_dom_sf"/>
</dbReference>
<dbReference type="STRING" id="447689.BA195_10295"/>
<evidence type="ECO:0000259" key="6">
    <source>
        <dbReference type="PROSITE" id="PS51007"/>
    </source>
</evidence>
<dbReference type="PROSITE" id="PS51007">
    <property type="entry name" value="CYTC"/>
    <property type="match status" value="1"/>
</dbReference>
<dbReference type="InterPro" id="IPR009056">
    <property type="entry name" value="Cyt_c-like_dom"/>
</dbReference>
<keyword evidence="3 4" id="KW-0408">Iron</keyword>
<dbReference type="PROSITE" id="PS51257">
    <property type="entry name" value="PROKAR_LIPOPROTEIN"/>
    <property type="match status" value="1"/>
</dbReference>
<keyword evidence="1 4" id="KW-0349">Heme</keyword>
<dbReference type="Pfam" id="PF00034">
    <property type="entry name" value="Cytochrom_C"/>
    <property type="match status" value="1"/>
</dbReference>
<organism evidence="7 8">
    <name type="scientific">Tenacibaculum soleae</name>
    <dbReference type="NCBI Taxonomy" id="447689"/>
    <lineage>
        <taxon>Bacteria</taxon>
        <taxon>Pseudomonadati</taxon>
        <taxon>Bacteroidota</taxon>
        <taxon>Flavobacteriia</taxon>
        <taxon>Flavobacteriales</taxon>
        <taxon>Flavobacteriaceae</taxon>
        <taxon>Tenacibaculum</taxon>
    </lineage>
</organism>
<dbReference type="AlphaFoldDB" id="A0A1B9XYA5"/>
<dbReference type="OrthoDB" id="955119at2"/>
<dbReference type="GO" id="GO:0046872">
    <property type="term" value="F:metal ion binding"/>
    <property type="evidence" value="ECO:0007669"/>
    <property type="project" value="UniProtKB-KW"/>
</dbReference>
<evidence type="ECO:0000256" key="2">
    <source>
        <dbReference type="ARBA" id="ARBA00022723"/>
    </source>
</evidence>
<dbReference type="Gene3D" id="1.10.760.10">
    <property type="entry name" value="Cytochrome c-like domain"/>
    <property type="match status" value="1"/>
</dbReference>
<evidence type="ECO:0000256" key="1">
    <source>
        <dbReference type="ARBA" id="ARBA00022617"/>
    </source>
</evidence>
<evidence type="ECO:0000256" key="3">
    <source>
        <dbReference type="ARBA" id="ARBA00023004"/>
    </source>
</evidence>
<feature type="domain" description="Cytochrome c" evidence="6">
    <location>
        <begin position="79"/>
        <end position="168"/>
    </location>
</feature>
<dbReference type="GO" id="GO:0009055">
    <property type="term" value="F:electron transfer activity"/>
    <property type="evidence" value="ECO:0007669"/>
    <property type="project" value="InterPro"/>
</dbReference>
<dbReference type="EMBL" id="MAKX01000013">
    <property type="protein sequence ID" value="OCK42557.1"/>
    <property type="molecule type" value="Genomic_DNA"/>
</dbReference>
<evidence type="ECO:0000313" key="7">
    <source>
        <dbReference type="EMBL" id="OCK42557.1"/>
    </source>
</evidence>
<dbReference type="Proteomes" id="UP000093186">
    <property type="component" value="Unassembled WGS sequence"/>
</dbReference>
<dbReference type="SUPFAM" id="SSF46626">
    <property type="entry name" value="Cytochrome c"/>
    <property type="match status" value="1"/>
</dbReference>
<proteinExistence type="predicted"/>
<feature type="compositionally biased region" description="Basic and acidic residues" evidence="5">
    <location>
        <begin position="39"/>
        <end position="49"/>
    </location>
</feature>
<comment type="caution">
    <text evidence="7">The sequence shown here is derived from an EMBL/GenBank/DDBJ whole genome shotgun (WGS) entry which is preliminary data.</text>
</comment>
<dbReference type="GO" id="GO:0020037">
    <property type="term" value="F:heme binding"/>
    <property type="evidence" value="ECO:0007669"/>
    <property type="project" value="InterPro"/>
</dbReference>
<evidence type="ECO:0000313" key="8">
    <source>
        <dbReference type="Proteomes" id="UP000093186"/>
    </source>
</evidence>
<sequence length="168" mass="18844">MRLQNVLMIMLITLFVSCGGGEKKDTSNNKKPAKKAAVKKTETKKTTTKKVKEAGTIDLNNKGIGPIKSVELAETIDKAMADKGAKVFKSKCSACHRTNRKFIGPNPTDILKRRSPEWVMNMIMNPEEMVKNDPIAKELLMKFNGSPMANQNLTKDETRQVLEFFRTL</sequence>
<gene>
    <name evidence="7" type="ORF">BA195_10295</name>
</gene>
<accession>A0A1B9XYA5</accession>
<protein>
    <submittedName>
        <fullName evidence="7">Cytochrome C</fullName>
    </submittedName>
</protein>
<keyword evidence="8" id="KW-1185">Reference proteome</keyword>
<name>A0A1B9XYA5_9FLAO</name>
<dbReference type="RefSeq" id="WP_068705215.1">
    <property type="nucleotide sequence ID" value="NZ_MAKX01000013.1"/>
</dbReference>
<feature type="region of interest" description="Disordered" evidence="5">
    <location>
        <begin position="20"/>
        <end position="49"/>
    </location>
</feature>
<keyword evidence="2 4" id="KW-0479">Metal-binding</keyword>
<reference evidence="7 8" key="1">
    <citation type="submission" date="2016-06" db="EMBL/GenBank/DDBJ databases">
        <title>Draft Genome Sequence of Tenacibaculum soleae UCD-KL19.</title>
        <authorList>
            <person name="Eisen J.A."/>
            <person name="Coil D.A."/>
            <person name="Lujan K.M."/>
        </authorList>
    </citation>
    <scope>NUCLEOTIDE SEQUENCE [LARGE SCALE GENOMIC DNA]</scope>
    <source>
        <strain evidence="7 8">UCD-KL19</strain>
    </source>
</reference>
<evidence type="ECO:0000256" key="5">
    <source>
        <dbReference type="SAM" id="MobiDB-lite"/>
    </source>
</evidence>